<dbReference type="EMBL" id="CAJPEV010001618">
    <property type="protein sequence ID" value="CAG0893543.1"/>
    <property type="molecule type" value="Genomic_DNA"/>
</dbReference>
<protein>
    <submittedName>
        <fullName evidence="1">Uncharacterized protein</fullName>
    </submittedName>
</protein>
<reference evidence="1" key="1">
    <citation type="submission" date="2020-11" db="EMBL/GenBank/DDBJ databases">
        <authorList>
            <person name="Tran Van P."/>
        </authorList>
    </citation>
    <scope>NUCLEOTIDE SEQUENCE</scope>
</reference>
<name>A0A7R9A7U6_9CRUS</name>
<accession>A0A7R9A7U6</accession>
<evidence type="ECO:0000313" key="1">
    <source>
        <dbReference type="EMBL" id="CAD7247872.1"/>
    </source>
</evidence>
<evidence type="ECO:0000313" key="2">
    <source>
        <dbReference type="Proteomes" id="UP000677054"/>
    </source>
</evidence>
<gene>
    <name evidence="1" type="ORF">DSTB1V02_LOCUS7697</name>
</gene>
<dbReference type="EMBL" id="LR901135">
    <property type="protein sequence ID" value="CAD7247872.1"/>
    <property type="molecule type" value="Genomic_DNA"/>
</dbReference>
<sequence>MDSEMEFEEKYQENDPVRPDLVRVGTGINFCQEKNCWTVMSPSLLDSSPPLSMTLSPQVLQVQHDYVQNTEVLECEELQDIKIKQLKEEHDLRMKYMKEEHDLRMKYTQEEHEWRQREHEVLIAFMLKNLGQNGSTLTMDQTGSVYSHVTFVIDPSRLSASDLPQEQNSTNSA</sequence>
<proteinExistence type="predicted"/>
<dbReference type="Proteomes" id="UP000677054">
    <property type="component" value="Unassembled WGS sequence"/>
</dbReference>
<organism evidence="1">
    <name type="scientific">Darwinula stevensoni</name>
    <dbReference type="NCBI Taxonomy" id="69355"/>
    <lineage>
        <taxon>Eukaryota</taxon>
        <taxon>Metazoa</taxon>
        <taxon>Ecdysozoa</taxon>
        <taxon>Arthropoda</taxon>
        <taxon>Crustacea</taxon>
        <taxon>Oligostraca</taxon>
        <taxon>Ostracoda</taxon>
        <taxon>Podocopa</taxon>
        <taxon>Podocopida</taxon>
        <taxon>Darwinulocopina</taxon>
        <taxon>Darwinuloidea</taxon>
        <taxon>Darwinulidae</taxon>
        <taxon>Darwinula</taxon>
    </lineage>
</organism>
<dbReference type="AlphaFoldDB" id="A0A7R9A7U6"/>
<keyword evidence="2" id="KW-1185">Reference proteome</keyword>